<sequence>MNIKTTLTTLFFLLFTTISIQSQTAQNQSSNEFTEIFRFNGITYSGDRIFGIHPNKEKAIQIATGLMFQDNNSEDRLKELKISIETIEKKKGALVYEQFKKLCPNGYKAISKEEFSKLTKLEKEGLLGNSPLLIEKN</sequence>
<organism evidence="2 3">
    <name type="scientific">Aquimarina algiphila</name>
    <dbReference type="NCBI Taxonomy" id="2047982"/>
    <lineage>
        <taxon>Bacteria</taxon>
        <taxon>Pseudomonadati</taxon>
        <taxon>Bacteroidota</taxon>
        <taxon>Flavobacteriia</taxon>
        <taxon>Flavobacteriales</taxon>
        <taxon>Flavobacteriaceae</taxon>
        <taxon>Aquimarina</taxon>
    </lineage>
</organism>
<comment type="caution">
    <text evidence="2">The sequence shown here is derived from an EMBL/GenBank/DDBJ whole genome shotgun (WGS) entry which is preliminary data.</text>
</comment>
<dbReference type="AlphaFoldDB" id="A0A554VJ16"/>
<keyword evidence="1" id="KW-0732">Signal</keyword>
<gene>
    <name evidence="2" type="ORF">FOF46_14245</name>
</gene>
<feature type="chain" id="PRO_5021789170" evidence="1">
    <location>
        <begin position="25"/>
        <end position="137"/>
    </location>
</feature>
<keyword evidence="3" id="KW-1185">Reference proteome</keyword>
<evidence type="ECO:0000256" key="1">
    <source>
        <dbReference type="SAM" id="SignalP"/>
    </source>
</evidence>
<reference evidence="2 3" key="1">
    <citation type="submission" date="2019-07" db="EMBL/GenBank/DDBJ databases">
        <title>The draft genome sequence of Aquimarina algiphila M91.</title>
        <authorList>
            <person name="Meng X."/>
        </authorList>
    </citation>
    <scope>NUCLEOTIDE SEQUENCE [LARGE SCALE GENOMIC DNA]</scope>
    <source>
        <strain evidence="2 3">M91</strain>
    </source>
</reference>
<dbReference type="EMBL" id="VLNR01000028">
    <property type="protein sequence ID" value="TSE07883.1"/>
    <property type="molecule type" value="Genomic_DNA"/>
</dbReference>
<name>A0A554VJ16_9FLAO</name>
<dbReference type="OrthoDB" id="1165047at2"/>
<evidence type="ECO:0000313" key="2">
    <source>
        <dbReference type="EMBL" id="TSE07883.1"/>
    </source>
</evidence>
<accession>A0A554VJ16</accession>
<protein>
    <submittedName>
        <fullName evidence="2">Uncharacterized protein</fullName>
    </submittedName>
</protein>
<proteinExistence type="predicted"/>
<dbReference type="Proteomes" id="UP000318833">
    <property type="component" value="Unassembled WGS sequence"/>
</dbReference>
<dbReference type="RefSeq" id="WP_143916900.1">
    <property type="nucleotide sequence ID" value="NZ_CANMXV010000043.1"/>
</dbReference>
<feature type="signal peptide" evidence="1">
    <location>
        <begin position="1"/>
        <end position="24"/>
    </location>
</feature>
<evidence type="ECO:0000313" key="3">
    <source>
        <dbReference type="Proteomes" id="UP000318833"/>
    </source>
</evidence>